<dbReference type="SUPFAM" id="SSF52266">
    <property type="entry name" value="SGNH hydrolase"/>
    <property type="match status" value="1"/>
</dbReference>
<dbReference type="Gene3D" id="3.40.50.1110">
    <property type="entry name" value="SGNH hydrolase"/>
    <property type="match status" value="1"/>
</dbReference>
<organism evidence="2 3">
    <name type="scientific">Stereocaulon virgatum</name>
    <dbReference type="NCBI Taxonomy" id="373712"/>
    <lineage>
        <taxon>Eukaryota</taxon>
        <taxon>Fungi</taxon>
        <taxon>Dikarya</taxon>
        <taxon>Ascomycota</taxon>
        <taxon>Pezizomycotina</taxon>
        <taxon>Lecanoromycetes</taxon>
        <taxon>OSLEUM clade</taxon>
        <taxon>Lecanoromycetidae</taxon>
        <taxon>Lecanorales</taxon>
        <taxon>Lecanorineae</taxon>
        <taxon>Stereocaulaceae</taxon>
        <taxon>Stereocaulon</taxon>
    </lineage>
</organism>
<comment type="caution">
    <text evidence="2">The sequence shown here is derived from an EMBL/GenBank/DDBJ whole genome shotgun (WGS) entry which is preliminary data.</text>
</comment>
<dbReference type="Pfam" id="PF13472">
    <property type="entry name" value="Lipase_GDSL_2"/>
    <property type="match status" value="1"/>
</dbReference>
<evidence type="ECO:0000313" key="2">
    <source>
        <dbReference type="EMBL" id="KAL2040113.1"/>
    </source>
</evidence>
<keyword evidence="3" id="KW-1185">Reference proteome</keyword>
<dbReference type="InterPro" id="IPR037460">
    <property type="entry name" value="SEST-like"/>
</dbReference>
<dbReference type="PANTHER" id="PTHR37981:SF1">
    <property type="entry name" value="SGNH HYDROLASE-TYPE ESTERASE DOMAIN-CONTAINING PROTEIN"/>
    <property type="match status" value="1"/>
</dbReference>
<dbReference type="Proteomes" id="UP001590950">
    <property type="component" value="Unassembled WGS sequence"/>
</dbReference>
<sequence>MPVPRDLVSQRIRDEYAPHDPLFHWYALGDSYTAGPGAGKLHESNEGECVRSKGAYGPQLHNDWLYDSAEEMSFLACTGDIMNYMIKSQLPAVSGDPAPDLVILTIGGNDIGFVEIATSCLVGLVGKPKCDDLIKKCVPTDSPESFVLCSKHEMTGQGRRSTVTIS</sequence>
<dbReference type="InterPro" id="IPR036514">
    <property type="entry name" value="SGNH_hydro_sf"/>
</dbReference>
<evidence type="ECO:0000313" key="3">
    <source>
        <dbReference type="Proteomes" id="UP001590950"/>
    </source>
</evidence>
<dbReference type="PANTHER" id="PTHR37981">
    <property type="entry name" value="LIPASE 2"/>
    <property type="match status" value="1"/>
</dbReference>
<evidence type="ECO:0000259" key="1">
    <source>
        <dbReference type="Pfam" id="PF13472"/>
    </source>
</evidence>
<reference evidence="2 3" key="1">
    <citation type="submission" date="2024-09" db="EMBL/GenBank/DDBJ databases">
        <title>Rethinking Asexuality: The Enigmatic Case of Functional Sexual Genes in Lepraria (Stereocaulaceae).</title>
        <authorList>
            <person name="Doellman M."/>
            <person name="Sun Y."/>
            <person name="Barcenas-Pena A."/>
            <person name="Lumbsch H.T."/>
            <person name="Grewe F."/>
        </authorList>
    </citation>
    <scope>NUCLEOTIDE SEQUENCE [LARGE SCALE GENOMIC DNA]</scope>
    <source>
        <strain evidence="2 3">Mercado 3170</strain>
    </source>
</reference>
<feature type="domain" description="SGNH hydrolase-type esterase" evidence="1">
    <location>
        <begin position="27"/>
        <end position="119"/>
    </location>
</feature>
<accession>A0ABR4A4X1</accession>
<dbReference type="EMBL" id="JBEFKJ010000022">
    <property type="protein sequence ID" value="KAL2040113.1"/>
    <property type="molecule type" value="Genomic_DNA"/>
</dbReference>
<gene>
    <name evidence="2" type="ORF">N7G274_007016</name>
</gene>
<name>A0ABR4A4X1_9LECA</name>
<proteinExistence type="predicted"/>
<dbReference type="InterPro" id="IPR013830">
    <property type="entry name" value="SGNH_hydro"/>
</dbReference>
<protein>
    <recommendedName>
        <fullName evidence="1">SGNH hydrolase-type esterase domain-containing protein</fullName>
    </recommendedName>
</protein>